<dbReference type="SUPFAM" id="SSF56425">
    <property type="entry name" value="Succinate dehydrogenase/fumarate reductase flavoprotein, catalytic domain"/>
    <property type="match status" value="1"/>
</dbReference>
<dbReference type="UniPathway" id="UPA00253">
    <property type="reaction ID" value="UER00326"/>
</dbReference>
<keyword evidence="9" id="KW-0560">Oxidoreductase</keyword>
<feature type="domain" description="FAD-dependent oxidoreductase 2 FAD-binding" evidence="12">
    <location>
        <begin position="3"/>
        <end position="355"/>
    </location>
</feature>
<dbReference type="InterPro" id="IPR037099">
    <property type="entry name" value="Fum_R/Succ_DH_flav-like_C_sf"/>
</dbReference>
<evidence type="ECO:0000256" key="9">
    <source>
        <dbReference type="ARBA" id="ARBA00023002"/>
    </source>
</evidence>
<dbReference type="SUPFAM" id="SSF51905">
    <property type="entry name" value="FAD/NAD(P)-binding domain"/>
    <property type="match status" value="1"/>
</dbReference>
<dbReference type="EC" id="1.4.3.16" evidence="4"/>
<accession>A0A327ZMQ6</accession>
<reference evidence="13 14" key="1">
    <citation type="journal article" date="2018" name="Front. Microbiol.">
        <title>Description and Comparative Genomics of Macrococcus caseolyticus subsp. hominis subsp. nov., Macrococcus goetzii sp. nov., Macrococcus epidermidis sp. nov., and Macrococcus bohemicus sp. nov., Novel Macrococci From Human Clinical Material With Virulence Potential and Suspected Uptake of Foreign DNA by Natural Transformation.</title>
        <authorList>
            <person name="Maslanova I."/>
            <person name="Wertheimer Z."/>
            <person name="Sedlacek I."/>
            <person name="Svec P."/>
            <person name="Indrakova A."/>
            <person name="Kovarovic V."/>
            <person name="Schumann P."/>
            <person name="Sproer C."/>
            <person name="Kralova S."/>
            <person name="Sedo O."/>
            <person name="Kristofova L."/>
            <person name="Vrbovska V."/>
            <person name="Fuzik T."/>
            <person name="Petras P."/>
            <person name="Zdrahal Z."/>
            <person name="Ruzickova V."/>
            <person name="Doskar J."/>
            <person name="Pantucek R."/>
        </authorList>
    </citation>
    <scope>NUCLEOTIDE SEQUENCE [LARGE SCALE GENOMIC DNA]</scope>
    <source>
        <strain evidence="13 14">01/688</strain>
    </source>
</reference>
<evidence type="ECO:0000256" key="2">
    <source>
        <dbReference type="ARBA" id="ARBA00004950"/>
    </source>
</evidence>
<dbReference type="Gene3D" id="3.50.50.60">
    <property type="entry name" value="FAD/NAD(P)-binding domain"/>
    <property type="match status" value="1"/>
</dbReference>
<comment type="catalytic activity">
    <reaction evidence="11">
        <text>L-aspartate + O2 = iminosuccinate + H2O2</text>
        <dbReference type="Rhea" id="RHEA:25876"/>
        <dbReference type="ChEBI" id="CHEBI:15379"/>
        <dbReference type="ChEBI" id="CHEBI:16240"/>
        <dbReference type="ChEBI" id="CHEBI:29991"/>
        <dbReference type="ChEBI" id="CHEBI:77875"/>
        <dbReference type="EC" id="1.4.3.16"/>
    </reaction>
    <physiologicalReaction direction="left-to-right" evidence="11">
        <dbReference type="Rhea" id="RHEA:25877"/>
    </physiologicalReaction>
</comment>
<evidence type="ECO:0000256" key="10">
    <source>
        <dbReference type="ARBA" id="ARBA00030386"/>
    </source>
</evidence>
<keyword evidence="14" id="KW-1185">Reference proteome</keyword>
<evidence type="ECO:0000256" key="5">
    <source>
        <dbReference type="ARBA" id="ARBA00021901"/>
    </source>
</evidence>
<evidence type="ECO:0000256" key="1">
    <source>
        <dbReference type="ARBA" id="ARBA00001974"/>
    </source>
</evidence>
<dbReference type="EMBL" id="PZJH01000010">
    <property type="protein sequence ID" value="RAK43715.1"/>
    <property type="molecule type" value="Genomic_DNA"/>
</dbReference>
<dbReference type="GO" id="GO:0034628">
    <property type="term" value="P:'de novo' NAD+ biosynthetic process from L-aspartate"/>
    <property type="evidence" value="ECO:0007669"/>
    <property type="project" value="TreeGrafter"/>
</dbReference>
<evidence type="ECO:0000256" key="11">
    <source>
        <dbReference type="ARBA" id="ARBA00048305"/>
    </source>
</evidence>
<evidence type="ECO:0000313" key="13">
    <source>
        <dbReference type="EMBL" id="RAK43715.1"/>
    </source>
</evidence>
<comment type="caution">
    <text evidence="13">The sequence shown here is derived from an EMBL/GenBank/DDBJ whole genome shotgun (WGS) entry which is preliminary data.</text>
</comment>
<dbReference type="InterPro" id="IPR036188">
    <property type="entry name" value="FAD/NAD-bd_sf"/>
</dbReference>
<dbReference type="InterPro" id="IPR003953">
    <property type="entry name" value="FAD-dep_OxRdtase_2_FAD-bd"/>
</dbReference>
<dbReference type="PANTHER" id="PTHR42716">
    <property type="entry name" value="L-ASPARTATE OXIDASE"/>
    <property type="match status" value="1"/>
</dbReference>
<name>A0A327ZMQ6_9STAP</name>
<evidence type="ECO:0000256" key="7">
    <source>
        <dbReference type="ARBA" id="ARBA00022642"/>
    </source>
</evidence>
<comment type="similarity">
    <text evidence="3">Belongs to the FAD-dependent oxidoreductase 2 family. NadB subfamily.</text>
</comment>
<sequence>MYDVIIVGGGISALSLLRYLPKHYKVAVVMENNASSSVMAQGGIASSLFESSIESHVQDTYTAGCNYGDIDVIRKMIETGNHVVRDLINRGIEFDQKSGLFDLGMEGAHAVPRIFHMNHDRTGQSLCAFMRLQLQPQVEMIYGRLTALHKDVYGKVCGISVDDKILPGQFVVLATGGYSGMFQPASNPSVSGVYAQMLALLSGCTLRDLEMIQFHPTMLTIDNKAICLVSEAVRGAGGVLVNEHGEPIMAKYLQRDLSPRHITSYEIFSRIQNGERIYLDISNIRNFAQQFPFIHAQCEQFGLSERIPVAPGAHYTMGGIAADVNGATAVDNLFVIGEAACTGFHGANRLASNSLLEGLAMGKLLAETLINKSLMSPGKIFSTVSIQYNSHFNHTSFMKHVGIVRDTENLNNYLNTLNSNDTLTAFARLIAECAINRTSTLGAHVIKDKDVSNSDKTNIVKHLNGGTTVEFNSLRTKVT</sequence>
<dbReference type="AlphaFoldDB" id="A0A327ZMQ6"/>
<comment type="pathway">
    <text evidence="2">Cofactor biosynthesis; NAD(+) biosynthesis; iminoaspartate from L-aspartate (oxidase route): step 1/1.</text>
</comment>
<keyword evidence="6" id="KW-0285">Flavoprotein</keyword>
<dbReference type="GO" id="GO:0008734">
    <property type="term" value="F:L-aspartate oxidase activity"/>
    <property type="evidence" value="ECO:0007669"/>
    <property type="project" value="UniProtKB-EC"/>
</dbReference>
<evidence type="ECO:0000256" key="8">
    <source>
        <dbReference type="ARBA" id="ARBA00022827"/>
    </source>
</evidence>
<proteinExistence type="inferred from homology"/>
<dbReference type="InterPro" id="IPR005288">
    <property type="entry name" value="NadB"/>
</dbReference>
<dbReference type="GO" id="GO:0033765">
    <property type="term" value="F:steroid dehydrogenase activity, acting on the CH-CH group of donors"/>
    <property type="evidence" value="ECO:0007669"/>
    <property type="project" value="UniProtKB-ARBA"/>
</dbReference>
<dbReference type="Proteomes" id="UP000249808">
    <property type="component" value="Unassembled WGS sequence"/>
</dbReference>
<dbReference type="InterPro" id="IPR027477">
    <property type="entry name" value="Succ_DH/fumarate_Rdtase_cat_sf"/>
</dbReference>
<dbReference type="RefSeq" id="WP_111717357.1">
    <property type="nucleotide sequence ID" value="NZ_JBHSSR010000010.1"/>
</dbReference>
<evidence type="ECO:0000259" key="12">
    <source>
        <dbReference type="Pfam" id="PF00890"/>
    </source>
</evidence>
<dbReference type="Pfam" id="PF00890">
    <property type="entry name" value="FAD_binding_2"/>
    <property type="match status" value="1"/>
</dbReference>
<dbReference type="Gene3D" id="1.20.58.100">
    <property type="entry name" value="Fumarate reductase/succinate dehydrogenase flavoprotein-like, C-terminal domain"/>
    <property type="match status" value="1"/>
</dbReference>
<organism evidence="13 14">
    <name type="scientific">Macrococcus epidermidis</name>
    <dbReference type="NCBI Taxonomy" id="1902580"/>
    <lineage>
        <taxon>Bacteria</taxon>
        <taxon>Bacillati</taxon>
        <taxon>Bacillota</taxon>
        <taxon>Bacilli</taxon>
        <taxon>Bacillales</taxon>
        <taxon>Staphylococcaceae</taxon>
        <taxon>Macrococcus</taxon>
    </lineage>
</organism>
<keyword evidence="7" id="KW-0662">Pyridine nucleotide biosynthesis</keyword>
<protein>
    <recommendedName>
        <fullName evidence="5">L-aspartate oxidase</fullName>
        <ecNumber evidence="4">1.4.3.16</ecNumber>
    </recommendedName>
    <alternativeName>
        <fullName evidence="10">Quinolinate synthase B</fullName>
    </alternativeName>
</protein>
<evidence type="ECO:0000313" key="14">
    <source>
        <dbReference type="Proteomes" id="UP000249808"/>
    </source>
</evidence>
<evidence type="ECO:0000256" key="3">
    <source>
        <dbReference type="ARBA" id="ARBA00008562"/>
    </source>
</evidence>
<evidence type="ECO:0000256" key="6">
    <source>
        <dbReference type="ARBA" id="ARBA00022630"/>
    </source>
</evidence>
<keyword evidence="8" id="KW-0274">FAD</keyword>
<dbReference type="PANTHER" id="PTHR42716:SF2">
    <property type="entry name" value="L-ASPARTATE OXIDASE, CHLOROPLASTIC"/>
    <property type="match status" value="1"/>
</dbReference>
<dbReference type="SUPFAM" id="SSF46977">
    <property type="entry name" value="Succinate dehydrogenase/fumarate reductase flavoprotein C-terminal domain"/>
    <property type="match status" value="1"/>
</dbReference>
<evidence type="ECO:0000256" key="4">
    <source>
        <dbReference type="ARBA" id="ARBA00012173"/>
    </source>
</evidence>
<gene>
    <name evidence="13" type="ORF">BHU61_12505</name>
</gene>
<comment type="cofactor">
    <cofactor evidence="1">
        <name>FAD</name>
        <dbReference type="ChEBI" id="CHEBI:57692"/>
    </cofactor>
</comment>
<dbReference type="Gene3D" id="3.90.700.10">
    <property type="entry name" value="Succinate dehydrogenase/fumarate reductase flavoprotein, catalytic domain"/>
    <property type="match status" value="1"/>
</dbReference>